<proteinExistence type="inferred from homology"/>
<organism evidence="9">
    <name type="scientific">Spironucleus salmonicida</name>
    <dbReference type="NCBI Taxonomy" id="348837"/>
    <lineage>
        <taxon>Eukaryota</taxon>
        <taxon>Metamonada</taxon>
        <taxon>Diplomonadida</taxon>
        <taxon>Hexamitidae</taxon>
        <taxon>Hexamitinae</taxon>
        <taxon>Spironucleus</taxon>
    </lineage>
</organism>
<dbReference type="Gene3D" id="1.10.510.10">
    <property type="entry name" value="Transferase(Phosphotransferase) domain 1"/>
    <property type="match status" value="1"/>
</dbReference>
<evidence type="ECO:0000256" key="6">
    <source>
        <dbReference type="PROSITE-ProRule" id="PRU10141"/>
    </source>
</evidence>
<comment type="similarity">
    <text evidence="7">Belongs to the protein kinase superfamily.</text>
</comment>
<dbReference type="VEuPathDB" id="GiardiaDB:SS50377_24528"/>
<dbReference type="SMART" id="SM00220">
    <property type="entry name" value="S_TKc"/>
    <property type="match status" value="1"/>
</dbReference>
<keyword evidence="5 6" id="KW-0067">ATP-binding</keyword>
<reference evidence="9 10" key="1">
    <citation type="journal article" date="2014" name="PLoS Genet.">
        <title>The Genome of Spironucleus salmonicida Highlights a Fish Pathogen Adapted to Fluctuating Environments.</title>
        <authorList>
            <person name="Xu F."/>
            <person name="Jerlstrom-Hultqvist J."/>
            <person name="Einarsson E."/>
            <person name="Astvaldsson A."/>
            <person name="Svard S.G."/>
            <person name="Andersson J.O."/>
        </authorList>
    </citation>
    <scope>NUCLEOTIDE SEQUENCE</scope>
    <source>
        <strain evidence="10">ATCC 50377</strain>
    </source>
</reference>
<evidence type="ECO:0000313" key="11">
    <source>
        <dbReference type="Proteomes" id="UP000018208"/>
    </source>
</evidence>
<dbReference type="EMBL" id="KI546085">
    <property type="protein sequence ID" value="EST45929.1"/>
    <property type="molecule type" value="Genomic_DNA"/>
</dbReference>
<dbReference type="AlphaFoldDB" id="V6LYN0"/>
<evidence type="ECO:0000256" key="3">
    <source>
        <dbReference type="ARBA" id="ARBA00022741"/>
    </source>
</evidence>
<keyword evidence="3 6" id="KW-0547">Nucleotide-binding</keyword>
<evidence type="ECO:0000256" key="4">
    <source>
        <dbReference type="ARBA" id="ARBA00022777"/>
    </source>
</evidence>
<dbReference type="SUPFAM" id="SSF56112">
    <property type="entry name" value="Protein kinase-like (PK-like)"/>
    <property type="match status" value="1"/>
</dbReference>
<name>V6LYN0_9EUKA</name>
<dbReference type="InterPro" id="IPR011009">
    <property type="entry name" value="Kinase-like_dom_sf"/>
</dbReference>
<evidence type="ECO:0000313" key="9">
    <source>
        <dbReference type="EMBL" id="EST45929.1"/>
    </source>
</evidence>
<dbReference type="OrthoDB" id="9332038at2759"/>
<evidence type="ECO:0000256" key="1">
    <source>
        <dbReference type="ARBA" id="ARBA00022527"/>
    </source>
</evidence>
<dbReference type="Gene3D" id="3.30.200.20">
    <property type="entry name" value="Phosphorylase Kinase, domain 1"/>
    <property type="match status" value="1"/>
</dbReference>
<protein>
    <submittedName>
        <fullName evidence="9">Kinase, CMGC DYRK</fullName>
    </submittedName>
</protein>
<evidence type="ECO:0000259" key="8">
    <source>
        <dbReference type="PROSITE" id="PS50011"/>
    </source>
</evidence>
<sequence>MTLPINQSFQQPAQGMNKLTRSFVVHSETFTDSDGYFNAIRPGSMFKQYKVLALLGQGSFGRVLHVENQQGKQYAAKVARQQKIFRESCEREATIMRSIEDTNITAKIIETFDYQGHFFIIMELLNQSLSKHLRARRSGISLTELKPIIKKMAQWFLVFKQRNLIHTDIKPDNIMVSEDGEFQLIDFGSAVRFEQDKLHSYIQSRWFRAPEVLYRLRYSFPIDMWSFGCLIFEMHKLQPVFPSNSSHMLCRQMFTLLGTPPQFFLVQNGKMREESKRFFVQSDYYFYSQHLEQMDELQIAKQDKFYPSEAVLKAVGRPQCELRHLRYEIENPYLRETKDDYESYYEMLQGLLTYDPASRWSPEQLLNCKFLK</sequence>
<dbReference type="EMBL" id="AUWU02000004">
    <property type="protein sequence ID" value="KAH0574570.1"/>
    <property type="molecule type" value="Genomic_DNA"/>
</dbReference>
<dbReference type="Proteomes" id="UP000018208">
    <property type="component" value="Unassembled WGS sequence"/>
</dbReference>
<accession>V6LYN0</accession>
<keyword evidence="4 9" id="KW-0418">Kinase</keyword>
<reference evidence="10" key="2">
    <citation type="submission" date="2020-12" db="EMBL/GenBank/DDBJ databases">
        <title>New Spironucleus salmonicida genome in near-complete chromosomes.</title>
        <authorList>
            <person name="Xu F."/>
            <person name="Kurt Z."/>
            <person name="Jimenez-Gonzalez A."/>
            <person name="Astvaldsson A."/>
            <person name="Andersson J.O."/>
            <person name="Svard S.G."/>
        </authorList>
    </citation>
    <scope>NUCLEOTIDE SEQUENCE</scope>
    <source>
        <strain evidence="10">ATCC 50377</strain>
    </source>
</reference>
<evidence type="ECO:0000256" key="2">
    <source>
        <dbReference type="ARBA" id="ARBA00022679"/>
    </source>
</evidence>
<evidence type="ECO:0000256" key="7">
    <source>
        <dbReference type="RuleBase" id="RU000304"/>
    </source>
</evidence>
<dbReference type="InterPro" id="IPR008271">
    <property type="entry name" value="Ser/Thr_kinase_AS"/>
</dbReference>
<keyword evidence="11" id="KW-1185">Reference proteome</keyword>
<dbReference type="PANTHER" id="PTHR24058">
    <property type="entry name" value="DUAL SPECIFICITY PROTEIN KINASE"/>
    <property type="match status" value="1"/>
</dbReference>
<dbReference type="Pfam" id="PF00069">
    <property type="entry name" value="Pkinase"/>
    <property type="match status" value="1"/>
</dbReference>
<keyword evidence="2" id="KW-0808">Transferase</keyword>
<dbReference type="InterPro" id="IPR050494">
    <property type="entry name" value="Ser_Thr_dual-spec_kinase"/>
</dbReference>
<dbReference type="GO" id="GO:0004674">
    <property type="term" value="F:protein serine/threonine kinase activity"/>
    <property type="evidence" value="ECO:0007669"/>
    <property type="project" value="UniProtKB-KW"/>
</dbReference>
<dbReference type="GO" id="GO:0005524">
    <property type="term" value="F:ATP binding"/>
    <property type="evidence" value="ECO:0007669"/>
    <property type="project" value="UniProtKB-UniRule"/>
</dbReference>
<dbReference type="InterPro" id="IPR000719">
    <property type="entry name" value="Prot_kinase_dom"/>
</dbReference>
<dbReference type="InterPro" id="IPR017441">
    <property type="entry name" value="Protein_kinase_ATP_BS"/>
</dbReference>
<dbReference type="PROSITE" id="PS00107">
    <property type="entry name" value="PROTEIN_KINASE_ATP"/>
    <property type="match status" value="1"/>
</dbReference>
<gene>
    <name evidence="9" type="ORF">SS50377_13908</name>
    <name evidence="10" type="ORF">SS50377_24528</name>
</gene>
<evidence type="ECO:0000313" key="10">
    <source>
        <dbReference type="EMBL" id="KAH0574570.1"/>
    </source>
</evidence>
<feature type="binding site" evidence="6">
    <location>
        <position position="77"/>
    </location>
    <ligand>
        <name>ATP</name>
        <dbReference type="ChEBI" id="CHEBI:30616"/>
    </ligand>
</feature>
<evidence type="ECO:0000256" key="5">
    <source>
        <dbReference type="ARBA" id="ARBA00022840"/>
    </source>
</evidence>
<dbReference type="PROSITE" id="PS00108">
    <property type="entry name" value="PROTEIN_KINASE_ST"/>
    <property type="match status" value="1"/>
</dbReference>
<dbReference type="PROSITE" id="PS50011">
    <property type="entry name" value="PROTEIN_KINASE_DOM"/>
    <property type="match status" value="1"/>
</dbReference>
<keyword evidence="1 7" id="KW-0723">Serine/threonine-protein kinase</keyword>
<feature type="domain" description="Protein kinase" evidence="8">
    <location>
        <begin position="49"/>
        <end position="371"/>
    </location>
</feature>